<organism evidence="2 3">
    <name type="scientific">Plectus sambesii</name>
    <dbReference type="NCBI Taxonomy" id="2011161"/>
    <lineage>
        <taxon>Eukaryota</taxon>
        <taxon>Metazoa</taxon>
        <taxon>Ecdysozoa</taxon>
        <taxon>Nematoda</taxon>
        <taxon>Chromadorea</taxon>
        <taxon>Plectida</taxon>
        <taxon>Plectina</taxon>
        <taxon>Plectoidea</taxon>
        <taxon>Plectidae</taxon>
        <taxon>Plectus</taxon>
    </lineage>
</organism>
<feature type="transmembrane region" description="Helical" evidence="1">
    <location>
        <begin position="20"/>
        <end position="45"/>
    </location>
</feature>
<keyword evidence="1" id="KW-0812">Transmembrane</keyword>
<sequence>MISNDTTFDYLDEFYGSSAQWFGIYLLVISLFTITSDLFFITFTMTTKSLRTNVSNWFLVGFIISDLVHCNVHLVDGIAIWYGSTDNRHLCSVAGLFVISTAMCSFGFPALIAAARYYKITTISQSTS</sequence>
<evidence type="ECO:0000313" key="2">
    <source>
        <dbReference type="Proteomes" id="UP000887566"/>
    </source>
</evidence>
<proteinExistence type="predicted"/>
<evidence type="ECO:0000256" key="1">
    <source>
        <dbReference type="SAM" id="Phobius"/>
    </source>
</evidence>
<dbReference type="AlphaFoldDB" id="A0A914WV01"/>
<keyword evidence="1" id="KW-1133">Transmembrane helix</keyword>
<dbReference type="Proteomes" id="UP000887566">
    <property type="component" value="Unplaced"/>
</dbReference>
<feature type="transmembrane region" description="Helical" evidence="1">
    <location>
        <begin position="94"/>
        <end position="118"/>
    </location>
</feature>
<keyword evidence="1" id="KW-0472">Membrane</keyword>
<reference evidence="3" key="1">
    <citation type="submission" date="2022-11" db="UniProtKB">
        <authorList>
            <consortium name="WormBaseParasite"/>
        </authorList>
    </citation>
    <scope>IDENTIFICATION</scope>
</reference>
<accession>A0A914WV01</accession>
<protein>
    <submittedName>
        <fullName evidence="3">G-protein coupled receptors family 1 profile domain-containing protein</fullName>
    </submittedName>
</protein>
<feature type="transmembrane region" description="Helical" evidence="1">
    <location>
        <begin position="57"/>
        <end position="82"/>
    </location>
</feature>
<dbReference type="WBParaSite" id="PSAMB.scaffold4950size13081.g25566.t1">
    <property type="protein sequence ID" value="PSAMB.scaffold4950size13081.g25566.t1"/>
    <property type="gene ID" value="PSAMB.scaffold4950size13081.g25566"/>
</dbReference>
<evidence type="ECO:0000313" key="3">
    <source>
        <dbReference type="WBParaSite" id="PSAMB.scaffold4950size13081.g25566.t1"/>
    </source>
</evidence>
<name>A0A914WV01_9BILA</name>
<dbReference type="Gene3D" id="1.20.1070.10">
    <property type="entry name" value="Rhodopsin 7-helix transmembrane proteins"/>
    <property type="match status" value="1"/>
</dbReference>
<dbReference type="SUPFAM" id="SSF81321">
    <property type="entry name" value="Family A G protein-coupled receptor-like"/>
    <property type="match status" value="1"/>
</dbReference>
<keyword evidence="2" id="KW-1185">Reference proteome</keyword>